<dbReference type="GO" id="GO:0005737">
    <property type="term" value="C:cytoplasm"/>
    <property type="evidence" value="ECO:0007669"/>
    <property type="project" value="UniProtKB-SubCell"/>
</dbReference>
<dbReference type="HAMAP" id="MF_02200">
    <property type="entry name" value="NapD"/>
    <property type="match status" value="1"/>
</dbReference>
<dbReference type="InterPro" id="IPR005623">
    <property type="entry name" value="Chaperone_NapD_NO3_reduct"/>
</dbReference>
<organism evidence="5 6">
    <name type="scientific">Aquabacterium olei</name>
    <dbReference type="NCBI Taxonomy" id="1296669"/>
    <lineage>
        <taxon>Bacteria</taxon>
        <taxon>Pseudomonadati</taxon>
        <taxon>Pseudomonadota</taxon>
        <taxon>Betaproteobacteria</taxon>
        <taxon>Burkholderiales</taxon>
        <taxon>Aquabacterium</taxon>
    </lineage>
</organism>
<comment type="function">
    <text evidence="4">Chaperone for NapA, the catalytic subunit of the periplasmic nitrate reductase. It binds directly and specifically to the twin-arginine signal peptide of NapA, preventing premature interaction with the Tat translocase and premature export.</text>
</comment>
<evidence type="ECO:0000256" key="4">
    <source>
        <dbReference type="HAMAP-Rule" id="MF_02200"/>
    </source>
</evidence>
<dbReference type="GO" id="GO:0005048">
    <property type="term" value="F:signal sequence binding"/>
    <property type="evidence" value="ECO:0007669"/>
    <property type="project" value="UniProtKB-UniRule"/>
</dbReference>
<dbReference type="AlphaFoldDB" id="A0A2U8FR61"/>
<reference evidence="5 6" key="1">
    <citation type="submission" date="2018-05" db="EMBL/GenBank/DDBJ databases">
        <title>complete genome sequence of Aquabacterium olei NBRC 110486.</title>
        <authorList>
            <person name="Tang B."/>
            <person name="Chang J."/>
            <person name="Zhang L."/>
            <person name="Yang H."/>
        </authorList>
    </citation>
    <scope>NUCLEOTIDE SEQUENCE [LARGE SCALE GENOMIC DNA]</scope>
    <source>
        <strain evidence="5 6">NBRC 110486</strain>
    </source>
</reference>
<dbReference type="PANTHER" id="PTHR38603">
    <property type="entry name" value="CHAPERONE NAPD"/>
    <property type="match status" value="1"/>
</dbReference>
<dbReference type="GO" id="GO:0051224">
    <property type="term" value="P:negative regulation of protein transport"/>
    <property type="evidence" value="ECO:0007669"/>
    <property type="project" value="UniProtKB-UniRule"/>
</dbReference>
<keyword evidence="6" id="KW-1185">Reference proteome</keyword>
<dbReference type="KEGG" id="aon:DEH84_08810"/>
<dbReference type="Proteomes" id="UP000244892">
    <property type="component" value="Chromosome"/>
</dbReference>
<protein>
    <recommendedName>
        <fullName evidence="4">Chaperone NapD</fullName>
    </recommendedName>
    <alternativeName>
        <fullName evidence="4">NapA signal peptide-binding chaperone NapD</fullName>
    </alternativeName>
</protein>
<dbReference type="Pfam" id="PF03927">
    <property type="entry name" value="NapD"/>
    <property type="match status" value="1"/>
</dbReference>
<sequence>MGLRRLDLSADHRGLARMTRKTQAVDEIHIAGVIVHTRQPHTVAACSAMDALEGMDVAQFSPEGRVVAVVEAPSAGAVMDLLDQVRGIEGVLNVALVYQHAEPADAMNEEMGP</sequence>
<name>A0A2U8FR61_9BURK</name>
<keyword evidence="3 4" id="KW-0143">Chaperone</keyword>
<evidence type="ECO:0000256" key="1">
    <source>
        <dbReference type="ARBA" id="ARBA00004496"/>
    </source>
</evidence>
<comment type="subcellular location">
    <subcellularLocation>
        <location evidence="1 4">Cytoplasm</location>
    </subcellularLocation>
</comment>
<gene>
    <name evidence="4" type="primary">napD</name>
    <name evidence="5" type="ORF">DEH84_08810</name>
</gene>
<keyword evidence="2 4" id="KW-0963">Cytoplasm</keyword>
<dbReference type="EMBL" id="CP029210">
    <property type="protein sequence ID" value="AWI53519.1"/>
    <property type="molecule type" value="Genomic_DNA"/>
</dbReference>
<evidence type="ECO:0000256" key="2">
    <source>
        <dbReference type="ARBA" id="ARBA00022490"/>
    </source>
</evidence>
<dbReference type="PANTHER" id="PTHR38603:SF1">
    <property type="entry name" value="CHAPERONE NAPD"/>
    <property type="match status" value="1"/>
</dbReference>
<proteinExistence type="inferred from homology"/>
<evidence type="ECO:0000313" key="5">
    <source>
        <dbReference type="EMBL" id="AWI53519.1"/>
    </source>
</evidence>
<dbReference type="Gene3D" id="3.30.70.920">
    <property type="match status" value="1"/>
</dbReference>
<evidence type="ECO:0000313" key="6">
    <source>
        <dbReference type="Proteomes" id="UP000244892"/>
    </source>
</evidence>
<evidence type="ECO:0000256" key="3">
    <source>
        <dbReference type="ARBA" id="ARBA00023186"/>
    </source>
</evidence>
<comment type="subunit">
    <text evidence="4">Interacts with the cytoplasmic NapA precursor.</text>
</comment>
<comment type="similarity">
    <text evidence="4">Belongs to the NapD family.</text>
</comment>
<accession>A0A2U8FR61</accession>